<protein>
    <submittedName>
        <fullName evidence="8">Uncharacterized protein</fullName>
    </submittedName>
</protein>
<evidence type="ECO:0000256" key="1">
    <source>
        <dbReference type="ARBA" id="ARBA00004236"/>
    </source>
</evidence>
<dbReference type="GO" id="GO:0005737">
    <property type="term" value="C:cytoplasm"/>
    <property type="evidence" value="ECO:0007669"/>
    <property type="project" value="UniProtKB-SubCell"/>
</dbReference>
<dbReference type="GO" id="GO:0005886">
    <property type="term" value="C:plasma membrane"/>
    <property type="evidence" value="ECO:0007669"/>
    <property type="project" value="UniProtKB-SubCell"/>
</dbReference>
<keyword evidence="5" id="KW-0597">Phosphoprotein</keyword>
<keyword evidence="6" id="KW-0472">Membrane</keyword>
<feature type="region of interest" description="Disordered" evidence="7">
    <location>
        <begin position="132"/>
        <end position="162"/>
    </location>
</feature>
<gene>
    <name evidence="8" type="ORF">F7725_007002</name>
</gene>
<evidence type="ECO:0000256" key="2">
    <source>
        <dbReference type="ARBA" id="ARBA00004496"/>
    </source>
</evidence>
<evidence type="ECO:0000256" key="7">
    <source>
        <dbReference type="SAM" id="MobiDB-lite"/>
    </source>
</evidence>
<reference evidence="8 9" key="1">
    <citation type="submission" date="2020-03" db="EMBL/GenBank/DDBJ databases">
        <title>Dissostichus mawsoni Genome sequencing and assembly.</title>
        <authorList>
            <person name="Park H."/>
        </authorList>
    </citation>
    <scope>NUCLEOTIDE SEQUENCE [LARGE SCALE GENOMIC DNA]</scope>
    <source>
        <strain evidence="8">DM0001</strain>
        <tissue evidence="8">Muscle</tissue>
    </source>
</reference>
<dbReference type="OrthoDB" id="546434at2759"/>
<keyword evidence="9" id="KW-1185">Reference proteome</keyword>
<comment type="subcellular location">
    <subcellularLocation>
        <location evidence="1">Cell membrane</location>
    </subcellularLocation>
    <subcellularLocation>
        <location evidence="2">Cytoplasm</location>
    </subcellularLocation>
</comment>
<sequence length="358" mass="41334">MTGAMETSFKLALKKPPSLRTAEDLHTIYCHLYHMDVLSHLREHQLRSMCTSARYERHEANHILFYPDSIATCWYILLTGSVFVKEHMYLASFGKQLGGRRGCECITLEPVLRWHRLSALWKNWMFNQEPAEEQGQISEVSGNEAEPGAKEGNNYKDHNSFQDLTDSKTQHLDYNKQKSEIENQTLELKKQNSILKNPKPDQLKEASLRRALRSQTVRISRPGVSTLMKVVGANPVEATVLRRLLTVDNGSEGDDGFLQREGSQRRSRRRFRRVNPRGEREVITDGQEPSGYNTRSILSTVASLRGRERRGRMPHGGFFKSEKGENTLWTIVFLQQGDWRQPLAPLFYLFFVFSFISW</sequence>
<dbReference type="Proteomes" id="UP000518266">
    <property type="component" value="Unassembled WGS sequence"/>
</dbReference>
<dbReference type="InterPro" id="IPR014710">
    <property type="entry name" value="RmlC-like_jellyroll"/>
</dbReference>
<feature type="region of interest" description="Disordered" evidence="7">
    <location>
        <begin position="252"/>
        <end position="278"/>
    </location>
</feature>
<dbReference type="EMBL" id="JAAKFY010000020">
    <property type="protein sequence ID" value="KAF3841140.1"/>
    <property type="molecule type" value="Genomic_DNA"/>
</dbReference>
<dbReference type="PANTHER" id="PTHR45161:SF4">
    <property type="entry name" value="RAP GUANINE NUCLEOTIDE EXCHANGE FACTOR 6"/>
    <property type="match status" value="1"/>
</dbReference>
<organism evidence="8 9">
    <name type="scientific">Dissostichus mawsoni</name>
    <name type="common">Antarctic cod</name>
    <dbReference type="NCBI Taxonomy" id="36200"/>
    <lineage>
        <taxon>Eukaryota</taxon>
        <taxon>Metazoa</taxon>
        <taxon>Chordata</taxon>
        <taxon>Craniata</taxon>
        <taxon>Vertebrata</taxon>
        <taxon>Euteleostomi</taxon>
        <taxon>Actinopterygii</taxon>
        <taxon>Neopterygii</taxon>
        <taxon>Teleostei</taxon>
        <taxon>Neoteleostei</taxon>
        <taxon>Acanthomorphata</taxon>
        <taxon>Eupercaria</taxon>
        <taxon>Perciformes</taxon>
        <taxon>Notothenioidei</taxon>
        <taxon>Nototheniidae</taxon>
        <taxon>Dissostichus</taxon>
    </lineage>
</organism>
<accession>A0A7J5XVI2</accession>
<name>A0A7J5XVI2_DISMA</name>
<proteinExistence type="predicted"/>
<keyword evidence="3" id="KW-1003">Cell membrane</keyword>
<evidence type="ECO:0000256" key="5">
    <source>
        <dbReference type="ARBA" id="ARBA00022553"/>
    </source>
</evidence>
<dbReference type="AlphaFoldDB" id="A0A7J5XVI2"/>
<evidence type="ECO:0000256" key="6">
    <source>
        <dbReference type="ARBA" id="ARBA00023136"/>
    </source>
</evidence>
<evidence type="ECO:0000313" key="8">
    <source>
        <dbReference type="EMBL" id="KAF3841140.1"/>
    </source>
</evidence>
<feature type="compositionally biased region" description="Basic and acidic residues" evidence="7">
    <location>
        <begin position="147"/>
        <end position="162"/>
    </location>
</feature>
<dbReference type="InterPro" id="IPR018490">
    <property type="entry name" value="cNMP-bd_dom_sf"/>
</dbReference>
<comment type="caution">
    <text evidence="8">The sequence shown here is derived from an EMBL/GenBank/DDBJ whole genome shotgun (WGS) entry which is preliminary data.</text>
</comment>
<dbReference type="SUPFAM" id="SSF51206">
    <property type="entry name" value="cAMP-binding domain-like"/>
    <property type="match status" value="1"/>
</dbReference>
<keyword evidence="4" id="KW-0963">Cytoplasm</keyword>
<dbReference type="Gene3D" id="2.60.120.10">
    <property type="entry name" value="Jelly Rolls"/>
    <property type="match status" value="1"/>
</dbReference>
<feature type="compositionally biased region" description="Basic residues" evidence="7">
    <location>
        <begin position="265"/>
        <end position="275"/>
    </location>
</feature>
<evidence type="ECO:0000313" key="9">
    <source>
        <dbReference type="Proteomes" id="UP000518266"/>
    </source>
</evidence>
<evidence type="ECO:0000256" key="3">
    <source>
        <dbReference type="ARBA" id="ARBA00022475"/>
    </source>
</evidence>
<dbReference type="PANTHER" id="PTHR45161">
    <property type="entry name" value="CYTOSKELETON-ASSOCIATED PROTEIN 4"/>
    <property type="match status" value="1"/>
</dbReference>
<evidence type="ECO:0000256" key="4">
    <source>
        <dbReference type="ARBA" id="ARBA00022490"/>
    </source>
</evidence>